<feature type="region of interest" description="Disordered" evidence="1">
    <location>
        <begin position="1"/>
        <end position="122"/>
    </location>
</feature>
<feature type="compositionally biased region" description="Low complexity" evidence="1">
    <location>
        <begin position="43"/>
        <end position="59"/>
    </location>
</feature>
<name>A0A507F0H8_9FUNG</name>
<reference evidence="2 3" key="1">
    <citation type="journal article" date="2019" name="Sci. Rep.">
        <title>Comparative genomics of chytrid fungi reveal insights into the obligate biotrophic and pathogenic lifestyle of Synchytrium endobioticum.</title>
        <authorList>
            <person name="van de Vossenberg B.T.L.H."/>
            <person name="Warris S."/>
            <person name="Nguyen H.D.T."/>
            <person name="van Gent-Pelzer M.P.E."/>
            <person name="Joly D.L."/>
            <person name="van de Geest H.C."/>
            <person name="Bonants P.J.M."/>
            <person name="Smith D.S."/>
            <person name="Levesque C.A."/>
            <person name="van der Lee T.A.J."/>
        </authorList>
    </citation>
    <scope>NUCLEOTIDE SEQUENCE [LARGE SCALE GENOMIC DNA]</scope>
    <source>
        <strain evidence="2 3">CBS 675.73</strain>
    </source>
</reference>
<protein>
    <submittedName>
        <fullName evidence="2">Uncharacterized protein</fullName>
    </submittedName>
</protein>
<feature type="compositionally biased region" description="Polar residues" evidence="1">
    <location>
        <begin position="28"/>
        <end position="42"/>
    </location>
</feature>
<accession>A0A507F0H8</accession>
<feature type="compositionally biased region" description="Low complexity" evidence="1">
    <location>
        <begin position="73"/>
        <end position="83"/>
    </location>
</feature>
<evidence type="ECO:0000313" key="2">
    <source>
        <dbReference type="EMBL" id="TPX69721.1"/>
    </source>
</evidence>
<comment type="caution">
    <text evidence="2">The sequence shown here is derived from an EMBL/GenBank/DDBJ whole genome shotgun (WGS) entry which is preliminary data.</text>
</comment>
<dbReference type="EMBL" id="QEAP01000306">
    <property type="protein sequence ID" value="TPX69721.1"/>
    <property type="molecule type" value="Genomic_DNA"/>
</dbReference>
<organism evidence="2 3">
    <name type="scientific">Chytriomyces confervae</name>
    <dbReference type="NCBI Taxonomy" id="246404"/>
    <lineage>
        <taxon>Eukaryota</taxon>
        <taxon>Fungi</taxon>
        <taxon>Fungi incertae sedis</taxon>
        <taxon>Chytridiomycota</taxon>
        <taxon>Chytridiomycota incertae sedis</taxon>
        <taxon>Chytridiomycetes</taxon>
        <taxon>Chytridiales</taxon>
        <taxon>Chytriomycetaceae</taxon>
        <taxon>Chytriomyces</taxon>
    </lineage>
</organism>
<dbReference type="AlphaFoldDB" id="A0A507F0H8"/>
<dbReference type="Proteomes" id="UP000320333">
    <property type="component" value="Unassembled WGS sequence"/>
</dbReference>
<sequence>MKGLGKLFMSKVGNASQTRLDSDGGNLANKSAAGSLSQLKQDSTSPASATTTSATTPSPQKHSLFHKVSIKKATSTHSVASAHSDNDASEPVPLSRSSRATSATSSKTSLTAPDKAEKSSAQQLKDVFKKLVTYDRIIKITPPSVEGPGPWSDECDTSPVPSRKLDLENSPDHVPVHVMTIGRPFLNPETNEEERRIKLYEHTICINNIKEVADKLSTAPEEALLHVDYILKYPQSKSKLTDKIMTKQAAIRSLSIAQISLLPLFGNWLNPILCPESEVKACSTNIFLCGHCPDHGTVARVLKPMEVGCEREAVKEHLMTMLATVMDTYWENHPNTGWAMCVTVPPGAKADKVFY</sequence>
<keyword evidence="3" id="KW-1185">Reference proteome</keyword>
<gene>
    <name evidence="2" type="ORF">CcCBS67573_g06761</name>
</gene>
<evidence type="ECO:0000256" key="1">
    <source>
        <dbReference type="SAM" id="MobiDB-lite"/>
    </source>
</evidence>
<dbReference type="OrthoDB" id="2155951at2759"/>
<evidence type="ECO:0000313" key="3">
    <source>
        <dbReference type="Proteomes" id="UP000320333"/>
    </source>
</evidence>
<feature type="compositionally biased region" description="Low complexity" evidence="1">
    <location>
        <begin position="94"/>
        <end position="112"/>
    </location>
</feature>
<proteinExistence type="predicted"/>